<comment type="caution">
    <text evidence="2">The sequence shown here is derived from an EMBL/GenBank/DDBJ whole genome shotgun (WGS) entry which is preliminary data.</text>
</comment>
<evidence type="ECO:0000313" key="3">
    <source>
        <dbReference type="Proteomes" id="UP000236547"/>
    </source>
</evidence>
<evidence type="ECO:0000313" key="2">
    <source>
        <dbReference type="EMBL" id="PNH99247.1"/>
    </source>
</evidence>
<dbReference type="RefSeq" id="WP_102969353.1">
    <property type="nucleotide sequence ID" value="NZ_POSM01000032.1"/>
</dbReference>
<keyword evidence="1" id="KW-0472">Membrane</keyword>
<evidence type="ECO:0000256" key="1">
    <source>
        <dbReference type="SAM" id="Phobius"/>
    </source>
</evidence>
<feature type="transmembrane region" description="Helical" evidence="1">
    <location>
        <begin position="127"/>
        <end position="150"/>
    </location>
</feature>
<feature type="transmembrane region" description="Helical" evidence="1">
    <location>
        <begin position="162"/>
        <end position="182"/>
    </location>
</feature>
<keyword evidence="1" id="KW-0812">Transmembrane</keyword>
<keyword evidence="1" id="KW-1133">Transmembrane helix</keyword>
<protein>
    <submittedName>
        <fullName evidence="2">Uncharacterized protein</fullName>
    </submittedName>
</protein>
<dbReference type="Proteomes" id="UP000236547">
    <property type="component" value="Unassembled WGS sequence"/>
</dbReference>
<name>A0ABX4W6V5_VIBDI</name>
<proteinExistence type="predicted"/>
<feature type="transmembrane region" description="Helical" evidence="1">
    <location>
        <begin position="202"/>
        <end position="220"/>
    </location>
</feature>
<reference evidence="2 3" key="1">
    <citation type="submission" date="2018-01" db="EMBL/GenBank/DDBJ databases">
        <title>Draft genome sequences of six Vibrio diazotrophicus strains isolated from deep-sea sediments of the Baltic Sea.</title>
        <authorList>
            <person name="Castillo D."/>
            <person name="Vandieken V."/>
            <person name="Chiang O."/>
            <person name="Middelboe M."/>
        </authorList>
    </citation>
    <scope>NUCLEOTIDE SEQUENCE [LARGE SCALE GENOMIC DNA]</scope>
    <source>
        <strain evidence="2 3">65.10M</strain>
    </source>
</reference>
<organism evidence="2 3">
    <name type="scientific">Vibrio diazotrophicus</name>
    <dbReference type="NCBI Taxonomy" id="685"/>
    <lineage>
        <taxon>Bacteria</taxon>
        <taxon>Pseudomonadati</taxon>
        <taxon>Pseudomonadota</taxon>
        <taxon>Gammaproteobacteria</taxon>
        <taxon>Vibrionales</taxon>
        <taxon>Vibrionaceae</taxon>
        <taxon>Vibrio</taxon>
    </lineage>
</organism>
<accession>A0ABX4W6V5</accession>
<sequence>MGSENEVEFEYDYDNWGEVFDVKHLIIDTKEYIVWIDSKNEVDWKTKDSYDERGHKDPDKHAYVLNQVALLESKPREGLSEKSVGNYIRLLAESLARSLASNYETAESLLKEAELFLEKRGAEQARIWQLTTSGIAVGVICLIAAVCWLARTYVISFIGIEMFVTMYAVFGGAIGALMSIAIRLGNERLDCYAGKMTHQLESLFKIIVGMISGLIVALSLRSEIFLPTISLSERSNELIVFFGILSGISERWIPSISKKIEDITQSK</sequence>
<keyword evidence="3" id="KW-1185">Reference proteome</keyword>
<gene>
    <name evidence="2" type="ORF">C1O25_18005</name>
</gene>
<dbReference type="EMBL" id="POSM01000032">
    <property type="protein sequence ID" value="PNH99247.1"/>
    <property type="molecule type" value="Genomic_DNA"/>
</dbReference>